<organism evidence="3 4">
    <name type="scientific">Deinandra increscens subsp. villosa</name>
    <dbReference type="NCBI Taxonomy" id="3103831"/>
    <lineage>
        <taxon>Eukaryota</taxon>
        <taxon>Viridiplantae</taxon>
        <taxon>Streptophyta</taxon>
        <taxon>Embryophyta</taxon>
        <taxon>Tracheophyta</taxon>
        <taxon>Spermatophyta</taxon>
        <taxon>Magnoliopsida</taxon>
        <taxon>eudicotyledons</taxon>
        <taxon>Gunneridae</taxon>
        <taxon>Pentapetalae</taxon>
        <taxon>asterids</taxon>
        <taxon>campanulids</taxon>
        <taxon>Asterales</taxon>
        <taxon>Asteraceae</taxon>
        <taxon>Asteroideae</taxon>
        <taxon>Heliantheae alliance</taxon>
        <taxon>Madieae</taxon>
        <taxon>Madiinae</taxon>
        <taxon>Deinandra</taxon>
    </lineage>
</organism>
<feature type="domain" description="BSD" evidence="2">
    <location>
        <begin position="165"/>
        <end position="220"/>
    </location>
</feature>
<dbReference type="SMART" id="SM00751">
    <property type="entry name" value="BSD"/>
    <property type="match status" value="1"/>
</dbReference>
<evidence type="ECO:0000313" key="4">
    <source>
        <dbReference type="Proteomes" id="UP001408789"/>
    </source>
</evidence>
<keyword evidence="4" id="KW-1185">Reference proteome</keyword>
<protein>
    <recommendedName>
        <fullName evidence="2">BSD domain-containing protein</fullName>
    </recommendedName>
</protein>
<dbReference type="AlphaFoldDB" id="A0AAP0C5I7"/>
<feature type="region of interest" description="Disordered" evidence="1">
    <location>
        <begin position="72"/>
        <end position="112"/>
    </location>
</feature>
<dbReference type="EMBL" id="JBCNJP010020974">
    <property type="protein sequence ID" value="KAK9047885.1"/>
    <property type="molecule type" value="Genomic_DNA"/>
</dbReference>
<accession>A0AAP0C5I7</accession>
<name>A0AAP0C5I7_9ASTR</name>
<sequence length="371" mass="41277">MSWLARSIAKSLQIDGESEDEQLDRPTTSTDSNQNHPQSPKQQGSSSQTLTGVQDDLSEFTESLSRQIWGVASFLAPPPPPPPPPLPQLSSATTKSDLHRGNSGYGHEESRFGDGIVVSNSSTFLVEDGGERDGGCVGVTEEVLVFAMNIAHHPETWLDFPLLEEEDSDDFEMSDTQWNHATLVEHLVPRLAALRNELCPLHMSESYFWKVYFVLLHPRLNKHDADLLSTPQIVAARAMWMKELQKQTKPGPESFESPSLDYDEDFNTPSSDSPTATVLDRITDAFEPTVSEKQTVLTKEGKSTKDASDQRVVSSFTMPIEDFGDDDDDWIHENSELDGYDGSGVPIGDEEDISFSDLEDDDCMKVHHHIK</sequence>
<feature type="region of interest" description="Disordered" evidence="1">
    <location>
        <begin position="1"/>
        <end position="57"/>
    </location>
</feature>
<dbReference type="PANTHER" id="PTHR31923">
    <property type="entry name" value="BSD DOMAIN-CONTAINING PROTEIN"/>
    <property type="match status" value="1"/>
</dbReference>
<dbReference type="PROSITE" id="PS50858">
    <property type="entry name" value="BSD"/>
    <property type="match status" value="1"/>
</dbReference>
<proteinExistence type="predicted"/>
<dbReference type="Pfam" id="PF03909">
    <property type="entry name" value="BSD"/>
    <property type="match status" value="1"/>
</dbReference>
<comment type="caution">
    <text evidence="3">The sequence shown here is derived from an EMBL/GenBank/DDBJ whole genome shotgun (WGS) entry which is preliminary data.</text>
</comment>
<dbReference type="InterPro" id="IPR005607">
    <property type="entry name" value="BSD_dom"/>
</dbReference>
<evidence type="ECO:0000259" key="2">
    <source>
        <dbReference type="PROSITE" id="PS50858"/>
    </source>
</evidence>
<evidence type="ECO:0000256" key="1">
    <source>
        <dbReference type="SAM" id="MobiDB-lite"/>
    </source>
</evidence>
<dbReference type="PANTHER" id="PTHR31923:SF27">
    <property type="entry name" value="BSD DOMAIN-CONTAINING PROTEIN"/>
    <property type="match status" value="1"/>
</dbReference>
<feature type="compositionally biased region" description="Basic and acidic residues" evidence="1">
    <location>
        <begin position="96"/>
        <end position="112"/>
    </location>
</feature>
<dbReference type="Gene3D" id="1.10.3970.10">
    <property type="entry name" value="BSD domain"/>
    <property type="match status" value="1"/>
</dbReference>
<feature type="compositionally biased region" description="Low complexity" evidence="1">
    <location>
        <begin position="37"/>
        <end position="48"/>
    </location>
</feature>
<feature type="compositionally biased region" description="Pro residues" evidence="1">
    <location>
        <begin position="76"/>
        <end position="87"/>
    </location>
</feature>
<gene>
    <name evidence="3" type="ORF">SSX86_033153</name>
</gene>
<dbReference type="SUPFAM" id="SSF140383">
    <property type="entry name" value="BSD domain-like"/>
    <property type="match status" value="1"/>
</dbReference>
<dbReference type="Proteomes" id="UP001408789">
    <property type="component" value="Unassembled WGS sequence"/>
</dbReference>
<dbReference type="InterPro" id="IPR035925">
    <property type="entry name" value="BSD_dom_sf"/>
</dbReference>
<reference evidence="3 4" key="1">
    <citation type="submission" date="2024-04" db="EMBL/GenBank/DDBJ databases">
        <title>The reference genome of an endangered Asteraceae, Deinandra increscens subsp. villosa, native to the Central Coast of California.</title>
        <authorList>
            <person name="Guilliams M."/>
            <person name="Hasenstab-Lehman K."/>
            <person name="Meyer R."/>
            <person name="Mcevoy S."/>
        </authorList>
    </citation>
    <scope>NUCLEOTIDE SEQUENCE [LARGE SCALE GENOMIC DNA]</scope>
    <source>
        <tissue evidence="3">Leaf</tissue>
    </source>
</reference>
<feature type="compositionally biased region" description="Polar residues" evidence="1">
    <location>
        <begin position="25"/>
        <end position="36"/>
    </location>
</feature>
<evidence type="ECO:0000313" key="3">
    <source>
        <dbReference type="EMBL" id="KAK9047885.1"/>
    </source>
</evidence>